<evidence type="ECO:0000313" key="1">
    <source>
        <dbReference type="EMBL" id="MBB6126717.1"/>
    </source>
</evidence>
<dbReference type="AlphaFoldDB" id="A0A841J7D7"/>
<dbReference type="RefSeq" id="WP_183585807.1">
    <property type="nucleotide sequence ID" value="NZ_JACHCA010000002.1"/>
</dbReference>
<sequence>MKKIIIYSTVLLIAFTVSCTKDFTKINTNPASFTSAAPEAVLTGAFVNTINKFESNNVVYLWEYSHLIDPVGRYIGGDDGGGATWTLFYANVLGSTRQLKKLYQGNPAYTNRMAITDIWECYVYTYLVGCYGPIPYDNAGKTDNTDVEYNDENSIYTSLLTRLKADAAAINTSGDKFSPDVIYNGDMTKWIKFANTLRLRIALTVQNNLPDVAATNIRELMGNESTLISSDADDPKLSYGTATGSQSPYNVMLVQGTSYQGTATPVMSDYVFTYFRSYHDPRLDTYFNKAATPFNIQDTLTSKNDNLHYIVIYPIPHLGQPKSPALLSQWGLQNPPFAGSTVPVNFSTLPAALTAATRPFYMMTYAEVCFMKAEAAQRGYGGSQTADQYYYAGINANFAFWGLTPAQAAAYQAQDGIKWGTTGKGFNYDLGFINTSIPADNLTKIWIQEWINFFDDEAFEAWVLQRRTRNLVLPPHTNPGSVNVLTTYSNLNDRWAYPIKNEVQNNPIGYANGIKLLGGTGDYVFTPLKIEPQYTPTDWTKAHAFIDISFVQKWYGNNIEDLTAAGIKYTVLSTY</sequence>
<organism evidence="1 2">
    <name type="scientific">Mucilaginibacter lappiensis</name>
    <dbReference type="NCBI Taxonomy" id="354630"/>
    <lineage>
        <taxon>Bacteria</taxon>
        <taxon>Pseudomonadati</taxon>
        <taxon>Bacteroidota</taxon>
        <taxon>Sphingobacteriia</taxon>
        <taxon>Sphingobacteriales</taxon>
        <taxon>Sphingobacteriaceae</taxon>
        <taxon>Mucilaginibacter</taxon>
    </lineage>
</organism>
<dbReference type="Pfam" id="PF12771">
    <property type="entry name" value="SusD-like_2"/>
    <property type="match status" value="1"/>
</dbReference>
<protein>
    <recommendedName>
        <fullName evidence="3">Starch-binding associating with outer membrane</fullName>
    </recommendedName>
</protein>
<comment type="caution">
    <text evidence="1">The sequence shown here is derived from an EMBL/GenBank/DDBJ whole genome shotgun (WGS) entry which is preliminary data.</text>
</comment>
<dbReference type="SUPFAM" id="SSF48452">
    <property type="entry name" value="TPR-like"/>
    <property type="match status" value="1"/>
</dbReference>
<gene>
    <name evidence="1" type="ORF">HDF22_000822</name>
</gene>
<dbReference type="InterPro" id="IPR041662">
    <property type="entry name" value="SusD-like_2"/>
</dbReference>
<accession>A0A841J7D7</accession>
<name>A0A841J7D7_9SPHI</name>
<dbReference type="Gene3D" id="1.25.40.390">
    <property type="match status" value="1"/>
</dbReference>
<proteinExistence type="predicted"/>
<dbReference type="EMBL" id="JACHCA010000002">
    <property type="protein sequence ID" value="MBB6126717.1"/>
    <property type="molecule type" value="Genomic_DNA"/>
</dbReference>
<dbReference type="InterPro" id="IPR011990">
    <property type="entry name" value="TPR-like_helical_dom_sf"/>
</dbReference>
<evidence type="ECO:0008006" key="3">
    <source>
        <dbReference type="Google" id="ProtNLM"/>
    </source>
</evidence>
<dbReference type="Proteomes" id="UP000548326">
    <property type="component" value="Unassembled WGS sequence"/>
</dbReference>
<evidence type="ECO:0000313" key="2">
    <source>
        <dbReference type="Proteomes" id="UP000548326"/>
    </source>
</evidence>
<reference evidence="1 2" key="1">
    <citation type="submission" date="2020-08" db="EMBL/GenBank/DDBJ databases">
        <title>Genomic Encyclopedia of Type Strains, Phase IV (KMG-V): Genome sequencing to study the core and pangenomes of soil and plant-associated prokaryotes.</title>
        <authorList>
            <person name="Whitman W."/>
        </authorList>
    </citation>
    <scope>NUCLEOTIDE SEQUENCE [LARGE SCALE GENOMIC DNA]</scope>
    <source>
        <strain evidence="1 2">MP601</strain>
    </source>
</reference>
<dbReference type="PROSITE" id="PS51257">
    <property type="entry name" value="PROKAR_LIPOPROTEIN"/>
    <property type="match status" value="1"/>
</dbReference>